<name>A0A1G2F1N6_9BACT</name>
<gene>
    <name evidence="1" type="ORF">A3H02_00440</name>
</gene>
<dbReference type="AlphaFoldDB" id="A0A1G2F1N6"/>
<organism evidence="1 2">
    <name type="scientific">Candidatus Niyogibacteria bacterium RIFCSPLOWO2_12_FULL_41_13</name>
    <dbReference type="NCBI Taxonomy" id="1801726"/>
    <lineage>
        <taxon>Bacteria</taxon>
        <taxon>Candidatus Niyogiibacteriota</taxon>
    </lineage>
</organism>
<comment type="caution">
    <text evidence="1">The sequence shown here is derived from an EMBL/GenBank/DDBJ whole genome shotgun (WGS) entry which is preliminary data.</text>
</comment>
<reference evidence="1 2" key="1">
    <citation type="journal article" date="2016" name="Nat. Commun.">
        <title>Thousands of microbial genomes shed light on interconnected biogeochemical processes in an aquifer system.</title>
        <authorList>
            <person name="Anantharaman K."/>
            <person name="Brown C.T."/>
            <person name="Hug L.A."/>
            <person name="Sharon I."/>
            <person name="Castelle C.J."/>
            <person name="Probst A.J."/>
            <person name="Thomas B.C."/>
            <person name="Singh A."/>
            <person name="Wilkins M.J."/>
            <person name="Karaoz U."/>
            <person name="Brodie E.L."/>
            <person name="Williams K.H."/>
            <person name="Hubbard S.S."/>
            <person name="Banfield J.F."/>
        </authorList>
    </citation>
    <scope>NUCLEOTIDE SEQUENCE [LARGE SCALE GENOMIC DNA]</scope>
</reference>
<dbReference type="EMBL" id="MHMS01000018">
    <property type="protein sequence ID" value="OGZ31939.1"/>
    <property type="molecule type" value="Genomic_DNA"/>
</dbReference>
<proteinExistence type="predicted"/>
<accession>A0A1G2F1N6</accession>
<protein>
    <submittedName>
        <fullName evidence="1">Uncharacterized protein</fullName>
    </submittedName>
</protein>
<dbReference type="Proteomes" id="UP000176787">
    <property type="component" value="Unassembled WGS sequence"/>
</dbReference>
<sequence>MTLLPEFSSDSSKTWYGCESCNIVIEIKHNPNGLLDNLKKNVCCLTYQEYMRIVTKKEQGGLKKG</sequence>
<evidence type="ECO:0000313" key="1">
    <source>
        <dbReference type="EMBL" id="OGZ31939.1"/>
    </source>
</evidence>
<dbReference type="STRING" id="1801726.A3H02_00440"/>
<evidence type="ECO:0000313" key="2">
    <source>
        <dbReference type="Proteomes" id="UP000176787"/>
    </source>
</evidence>